<feature type="region of interest" description="Disordered" evidence="5">
    <location>
        <begin position="138"/>
        <end position="206"/>
    </location>
</feature>
<dbReference type="InterPro" id="IPR029021">
    <property type="entry name" value="Prot-tyrosine_phosphatase-like"/>
</dbReference>
<dbReference type="GO" id="GO:0017017">
    <property type="term" value="F:MAP kinase tyrosine/serine/threonine phosphatase activity"/>
    <property type="evidence" value="ECO:0007669"/>
    <property type="project" value="TreeGrafter"/>
</dbReference>
<feature type="region of interest" description="Disordered" evidence="5">
    <location>
        <begin position="467"/>
        <end position="487"/>
    </location>
</feature>
<evidence type="ECO:0000256" key="1">
    <source>
        <dbReference type="ARBA" id="ARBA00008601"/>
    </source>
</evidence>
<feature type="region of interest" description="Disordered" evidence="5">
    <location>
        <begin position="678"/>
        <end position="697"/>
    </location>
</feature>
<dbReference type="PANTHER" id="PTHR10159">
    <property type="entry name" value="DUAL SPECIFICITY PROTEIN PHOSPHATASE"/>
    <property type="match status" value="1"/>
</dbReference>
<feature type="compositionally biased region" description="Polar residues" evidence="5">
    <location>
        <begin position="62"/>
        <end position="79"/>
    </location>
</feature>
<dbReference type="Pfam" id="PF00782">
    <property type="entry name" value="DSPc"/>
    <property type="match status" value="1"/>
</dbReference>
<dbReference type="GO" id="GO:0008330">
    <property type="term" value="F:protein tyrosine/threonine phosphatase activity"/>
    <property type="evidence" value="ECO:0007669"/>
    <property type="project" value="TreeGrafter"/>
</dbReference>
<dbReference type="GO" id="GO:0033550">
    <property type="term" value="F:MAP kinase tyrosine phosphatase activity"/>
    <property type="evidence" value="ECO:0007669"/>
    <property type="project" value="TreeGrafter"/>
</dbReference>
<dbReference type="CDD" id="cd14521">
    <property type="entry name" value="DSP_fungal_SDP1-like"/>
    <property type="match status" value="1"/>
</dbReference>
<evidence type="ECO:0000256" key="3">
    <source>
        <dbReference type="ARBA" id="ARBA00022801"/>
    </source>
</evidence>
<feature type="region of interest" description="Disordered" evidence="5">
    <location>
        <begin position="401"/>
        <end position="420"/>
    </location>
</feature>
<feature type="compositionally biased region" description="Low complexity" evidence="5">
    <location>
        <begin position="333"/>
        <end position="342"/>
    </location>
</feature>
<feature type="compositionally biased region" description="Polar residues" evidence="5">
    <location>
        <begin position="830"/>
        <end position="846"/>
    </location>
</feature>
<dbReference type="EC" id="3.1.3.48" evidence="2"/>
<feature type="compositionally biased region" description="Polar residues" evidence="5">
    <location>
        <begin position="259"/>
        <end position="280"/>
    </location>
</feature>
<dbReference type="GO" id="GO:0005634">
    <property type="term" value="C:nucleus"/>
    <property type="evidence" value="ECO:0007669"/>
    <property type="project" value="TreeGrafter"/>
</dbReference>
<dbReference type="Proteomes" id="UP000276215">
    <property type="component" value="Unassembled WGS sequence"/>
</dbReference>
<keyword evidence="4" id="KW-0904">Protein phosphatase</keyword>
<sequence>MVEDLFLFTAPSSHCVSPRAQTKSGTTMATCKTDTPSLKRTFTLVSRSNPSSPADRQDSKNPFKTTTPIQQSNSSQRMSLSLKRPYPFCKSPAAPTSIVYDVPTPAVPSFVAIFDTNVDMSGCSPTKVTSQFSHNPIPASTVKPAMPGVPTGPISLQHPIHQQNSSVSTSASSSTNSSPTTTISTVESAITEDHTPESSPDSSVRIVPLSSFRNTAMSSEDYSIVPPNPLPGCGRSISPSKKPRNTKNLSLNVPPPPARSSSQSNTQMNQPSPRSMSAPTSPAFIKPPPPAQNPRRRPSNLGLTIKLPGSLPEKSAVRGPVAGGVSVLRHHQSSPSLLSPGPNGIPGGMRLPPTPGFRQPRLFQPPRQSFNSYNAHDSFSSSPSSASTTNSPPRSPEILHEMEEEDEEPGSGEAKSPAYPSGPVCIFDPNIYLYAEPDAELASQFDVIVNVAREVVNPFKADKNSAAAKPVLSANRKDAESDSLPPDTACTEASFTTAFEEALFSPVLASSRKPKLEALKPKYKEPEYVHMPWDHNTPILDDLPYLVNLISDRASVGKKVLVHCQCGVSRSATLLIAYAMFKSPEKSMQDAYNSVKGRSKWIGPNMSLIYQLTDWKKKITSDNSQPGMAGWRGGNAGSAGGRGHTKTDTRNGFGRVGPSEGPGMSESIPEPQTAPLPVCRNSPSSSPLDTCMGSSGDRQIPQMVRTRSENGGFISGVSPGPSSAPPGMITIPGTSDISFKRQSWPEKISTPLSERADSPLQSWGMGASEKSRVGFVPPPLPPSAAYLVQRQEIFGRDVGNGDDDDMPPPTPGFTSPRNSAYFPVPMRRSGNFSSIFTDPRSPTQRGETPIVRSIFDVL</sequence>
<feature type="domain" description="Tyrosine specific protein phosphatases" evidence="7">
    <location>
        <begin position="541"/>
        <end position="596"/>
    </location>
</feature>
<evidence type="ECO:0000313" key="8">
    <source>
        <dbReference type="EMBL" id="RPA99659.1"/>
    </source>
</evidence>
<feature type="region of interest" description="Disordered" evidence="5">
    <location>
        <begin position="796"/>
        <end position="858"/>
    </location>
</feature>
<evidence type="ECO:0000313" key="9">
    <source>
        <dbReference type="Proteomes" id="UP000276215"/>
    </source>
</evidence>
<feature type="compositionally biased region" description="Polar residues" evidence="5">
    <location>
        <begin position="40"/>
        <end position="54"/>
    </location>
</feature>
<feature type="region of interest" description="Disordered" evidence="5">
    <location>
        <begin position="624"/>
        <end position="671"/>
    </location>
</feature>
<dbReference type="InterPro" id="IPR016130">
    <property type="entry name" value="Tyr_Pase_AS"/>
</dbReference>
<evidence type="ECO:0000256" key="2">
    <source>
        <dbReference type="ARBA" id="ARBA00013064"/>
    </source>
</evidence>
<evidence type="ECO:0000259" key="7">
    <source>
        <dbReference type="PROSITE" id="PS50056"/>
    </source>
</evidence>
<comment type="similarity">
    <text evidence="1">Belongs to the protein-tyrosine phosphatase family. Non-receptor class dual specificity subfamily.</text>
</comment>
<protein>
    <recommendedName>
        <fullName evidence="2">protein-tyrosine-phosphatase</fullName>
        <ecNumber evidence="2">3.1.3.48</ecNumber>
    </recommendedName>
</protein>
<evidence type="ECO:0000259" key="6">
    <source>
        <dbReference type="PROSITE" id="PS50054"/>
    </source>
</evidence>
<dbReference type="InterPro" id="IPR020422">
    <property type="entry name" value="TYR_PHOSPHATASE_DUAL_dom"/>
</dbReference>
<dbReference type="PROSITE" id="PS50054">
    <property type="entry name" value="TYR_PHOSPHATASE_DUAL"/>
    <property type="match status" value="1"/>
</dbReference>
<organism evidence="8 9">
    <name type="scientific">Choiromyces venosus 120613-1</name>
    <dbReference type="NCBI Taxonomy" id="1336337"/>
    <lineage>
        <taxon>Eukaryota</taxon>
        <taxon>Fungi</taxon>
        <taxon>Dikarya</taxon>
        <taxon>Ascomycota</taxon>
        <taxon>Pezizomycotina</taxon>
        <taxon>Pezizomycetes</taxon>
        <taxon>Pezizales</taxon>
        <taxon>Tuberaceae</taxon>
        <taxon>Choiromyces</taxon>
    </lineage>
</organism>
<proteinExistence type="inferred from homology"/>
<accession>A0A3N4JN46</accession>
<feature type="compositionally biased region" description="Low complexity" evidence="5">
    <location>
        <begin position="165"/>
        <end position="185"/>
    </location>
</feature>
<dbReference type="PROSITE" id="PS00383">
    <property type="entry name" value="TYR_PHOSPHATASE_1"/>
    <property type="match status" value="1"/>
</dbReference>
<dbReference type="EMBL" id="ML120385">
    <property type="protein sequence ID" value="RPA99659.1"/>
    <property type="molecule type" value="Genomic_DNA"/>
</dbReference>
<feature type="compositionally biased region" description="Polar residues" evidence="5">
    <location>
        <begin position="681"/>
        <end position="697"/>
    </location>
</feature>
<name>A0A3N4JN46_9PEZI</name>
<dbReference type="GO" id="GO:0043409">
    <property type="term" value="P:negative regulation of MAPK cascade"/>
    <property type="evidence" value="ECO:0007669"/>
    <property type="project" value="TreeGrafter"/>
</dbReference>
<gene>
    <name evidence="8" type="ORF">L873DRAFT_1682636</name>
</gene>
<feature type="compositionally biased region" description="Low complexity" evidence="5">
    <location>
        <begin position="378"/>
        <end position="392"/>
    </location>
</feature>
<evidence type="ECO:0000256" key="5">
    <source>
        <dbReference type="SAM" id="MobiDB-lite"/>
    </source>
</evidence>
<dbReference type="GO" id="GO:0005829">
    <property type="term" value="C:cytosol"/>
    <property type="evidence" value="ECO:0007669"/>
    <property type="project" value="TreeGrafter"/>
</dbReference>
<dbReference type="PANTHER" id="PTHR10159:SF519">
    <property type="entry name" value="DUAL SPECIFICITY PROTEIN PHOSPHATASE MPK3"/>
    <property type="match status" value="1"/>
</dbReference>
<feature type="compositionally biased region" description="Polar residues" evidence="5">
    <location>
        <begin position="366"/>
        <end position="377"/>
    </location>
</feature>
<feature type="region of interest" description="Disordered" evidence="5">
    <location>
        <begin position="220"/>
        <end position="396"/>
    </location>
</feature>
<dbReference type="AlphaFoldDB" id="A0A3N4JN46"/>
<keyword evidence="3" id="KW-0378">Hydrolase</keyword>
<dbReference type="InterPro" id="IPR000387">
    <property type="entry name" value="Tyr_Pase_dom"/>
</dbReference>
<dbReference type="SMART" id="SM00195">
    <property type="entry name" value="DSPc"/>
    <property type="match status" value="1"/>
</dbReference>
<feature type="compositionally biased region" description="Gly residues" evidence="5">
    <location>
        <begin position="630"/>
        <end position="642"/>
    </location>
</feature>
<feature type="domain" description="Tyrosine-protein phosphatase" evidence="6">
    <location>
        <begin position="422"/>
        <end position="621"/>
    </location>
</feature>
<keyword evidence="9" id="KW-1185">Reference proteome</keyword>
<feature type="region of interest" description="Disordered" evidence="5">
    <location>
        <begin position="40"/>
        <end position="80"/>
    </location>
</feature>
<dbReference type="Gene3D" id="3.90.190.10">
    <property type="entry name" value="Protein tyrosine phosphatase superfamily"/>
    <property type="match status" value="1"/>
</dbReference>
<dbReference type="STRING" id="1336337.A0A3N4JN46"/>
<dbReference type="OrthoDB" id="426001at2759"/>
<dbReference type="PROSITE" id="PS50056">
    <property type="entry name" value="TYR_PHOSPHATASE_2"/>
    <property type="match status" value="1"/>
</dbReference>
<evidence type="ECO:0000256" key="4">
    <source>
        <dbReference type="ARBA" id="ARBA00022912"/>
    </source>
</evidence>
<dbReference type="InterPro" id="IPR000340">
    <property type="entry name" value="Dual-sp_phosphatase_cat-dom"/>
</dbReference>
<reference evidence="8 9" key="1">
    <citation type="journal article" date="2018" name="Nat. Ecol. Evol.">
        <title>Pezizomycetes genomes reveal the molecular basis of ectomycorrhizal truffle lifestyle.</title>
        <authorList>
            <person name="Murat C."/>
            <person name="Payen T."/>
            <person name="Noel B."/>
            <person name="Kuo A."/>
            <person name="Morin E."/>
            <person name="Chen J."/>
            <person name="Kohler A."/>
            <person name="Krizsan K."/>
            <person name="Balestrini R."/>
            <person name="Da Silva C."/>
            <person name="Montanini B."/>
            <person name="Hainaut M."/>
            <person name="Levati E."/>
            <person name="Barry K.W."/>
            <person name="Belfiori B."/>
            <person name="Cichocki N."/>
            <person name="Clum A."/>
            <person name="Dockter R.B."/>
            <person name="Fauchery L."/>
            <person name="Guy J."/>
            <person name="Iotti M."/>
            <person name="Le Tacon F."/>
            <person name="Lindquist E.A."/>
            <person name="Lipzen A."/>
            <person name="Malagnac F."/>
            <person name="Mello A."/>
            <person name="Molinier V."/>
            <person name="Miyauchi S."/>
            <person name="Poulain J."/>
            <person name="Riccioni C."/>
            <person name="Rubini A."/>
            <person name="Sitrit Y."/>
            <person name="Splivallo R."/>
            <person name="Traeger S."/>
            <person name="Wang M."/>
            <person name="Zifcakova L."/>
            <person name="Wipf D."/>
            <person name="Zambonelli A."/>
            <person name="Paolocci F."/>
            <person name="Nowrousian M."/>
            <person name="Ottonello S."/>
            <person name="Baldrian P."/>
            <person name="Spatafora J.W."/>
            <person name="Henrissat B."/>
            <person name="Nagy L.G."/>
            <person name="Aury J.M."/>
            <person name="Wincker P."/>
            <person name="Grigoriev I.V."/>
            <person name="Bonfante P."/>
            <person name="Martin F.M."/>
        </authorList>
    </citation>
    <scope>NUCLEOTIDE SEQUENCE [LARGE SCALE GENOMIC DNA]</scope>
    <source>
        <strain evidence="8 9">120613-1</strain>
    </source>
</reference>
<dbReference type="SUPFAM" id="SSF52799">
    <property type="entry name" value="(Phosphotyrosine protein) phosphatases II"/>
    <property type="match status" value="1"/>
</dbReference>